<comment type="caution">
    <text evidence="8">The sequence shown here is derived from an EMBL/GenBank/DDBJ whole genome shotgun (WGS) entry which is preliminary data.</text>
</comment>
<evidence type="ECO:0000256" key="1">
    <source>
        <dbReference type="ARBA" id="ARBA00004370"/>
    </source>
</evidence>
<keyword evidence="2 6" id="KW-0812">Transmembrane</keyword>
<name>A0ABQ7KH66_9FUNG</name>
<evidence type="ECO:0000256" key="2">
    <source>
        <dbReference type="ARBA" id="ARBA00022692"/>
    </source>
</evidence>
<dbReference type="PANTHER" id="PTHR12911:SF8">
    <property type="entry name" value="KLAROID PROTEIN-RELATED"/>
    <property type="match status" value="1"/>
</dbReference>
<feature type="compositionally biased region" description="Acidic residues" evidence="5">
    <location>
        <begin position="39"/>
        <end position="58"/>
    </location>
</feature>
<feature type="region of interest" description="Disordered" evidence="5">
    <location>
        <begin position="1"/>
        <end position="59"/>
    </location>
</feature>
<sequence>MSEPPVTPIPTTGLFSEYRDTATAFETNSPTPNDRDSNDDIYDSDNDNVAEVEDEEEGGNCRDYHEENMMVELLERRRNLYARYNSLDPSRVRISYAPPLFVNPNGSPIEDVEGVVAGMGVGRSSARSTGAALYRRRRGRLSSKSAAYERDNYNNCENTRNNPTTYITTKLWSWVRGAFHGLRLRLDYNPPEETTVAATAHLYHQFHDFVDKFTIFFYNNKAAIIKWILIYLLMYVITAVLPCLLRDALSTFGASSSSSSSSSFWPSTSVLRLCTRLNIPWRTPVAVVVVGTDERIELRGSGETTKGRGASAGARNEGSWRSSLRTRWAHTWNPSVIHLPTHFFPTQDKHHHQPLANIAVPQSPTDGPNSTYNSNTDLRIECDSLSQRVTSLEQSLSNRNIDSRLIHEQLIHEQLRQDRWIEDKILDAIRNELPVELVLVKDPTSGKVQIPEAFWDGIKDILVTRSHLSEVVQKELRRSAAEGRWEDFLAENESKFKCLISDTSSKLSQGAIFSRDEFLYLVATESNAIWTSIEGRVDSLVQRQLAQWMEDEFDGGGGDGPQGTVSRIKQEVLTDMIDRVIERYHNTRQRHSRDGRHSNSVPSYNAQQQQPDYALYNSGGRIIPALTTQPYHRYKPTTIFGRLLGLQRWVPPPFKIEQLMAANKVIQPDMNPGDCWPMHGGWGQISIDLAMRVVVTEVVIEHVDPNVSLHRGTAPKEIEIWRLAAPITSSSYASAQSMEKDKGETPILGTWHKSGSPIPGASLLTTITYQQLQQQQQRTDDGEAETEIELETAQRFAIPLSKQNVPAYGVVVRVLSNWGHPEFTCLYRIRVHGRPVFD</sequence>
<feature type="region of interest" description="Disordered" evidence="5">
    <location>
        <begin position="586"/>
        <end position="606"/>
    </location>
</feature>
<organism evidence="8 9">
    <name type="scientific">Linnemannia gamsii</name>
    <dbReference type="NCBI Taxonomy" id="64522"/>
    <lineage>
        <taxon>Eukaryota</taxon>
        <taxon>Fungi</taxon>
        <taxon>Fungi incertae sedis</taxon>
        <taxon>Mucoromycota</taxon>
        <taxon>Mortierellomycotina</taxon>
        <taxon>Mortierellomycetes</taxon>
        <taxon>Mortierellales</taxon>
        <taxon>Mortierellaceae</taxon>
        <taxon>Linnemannia</taxon>
    </lineage>
</organism>
<feature type="domain" description="SUN" evidence="7">
    <location>
        <begin position="619"/>
        <end position="836"/>
    </location>
</feature>
<dbReference type="Proteomes" id="UP001194696">
    <property type="component" value="Unassembled WGS sequence"/>
</dbReference>
<dbReference type="Gene3D" id="2.60.120.260">
    <property type="entry name" value="Galactose-binding domain-like"/>
    <property type="match status" value="1"/>
</dbReference>
<reference evidence="8 9" key="1">
    <citation type="journal article" date="2020" name="Fungal Divers.">
        <title>Resolving the Mortierellaceae phylogeny through synthesis of multi-gene phylogenetics and phylogenomics.</title>
        <authorList>
            <person name="Vandepol N."/>
            <person name="Liber J."/>
            <person name="Desiro A."/>
            <person name="Na H."/>
            <person name="Kennedy M."/>
            <person name="Barry K."/>
            <person name="Grigoriev I.V."/>
            <person name="Miller A.N."/>
            <person name="O'Donnell K."/>
            <person name="Stajich J.E."/>
            <person name="Bonito G."/>
        </authorList>
    </citation>
    <scope>NUCLEOTIDE SEQUENCE [LARGE SCALE GENOMIC DNA]</scope>
    <source>
        <strain evidence="8 9">AD045</strain>
    </source>
</reference>
<evidence type="ECO:0000256" key="5">
    <source>
        <dbReference type="SAM" id="MobiDB-lite"/>
    </source>
</evidence>
<keyword evidence="3 6" id="KW-1133">Transmembrane helix</keyword>
<dbReference type="EMBL" id="JAAAIM010000004">
    <property type="protein sequence ID" value="KAG0298752.1"/>
    <property type="molecule type" value="Genomic_DNA"/>
</dbReference>
<dbReference type="InterPro" id="IPR012919">
    <property type="entry name" value="SUN_dom"/>
</dbReference>
<evidence type="ECO:0000256" key="4">
    <source>
        <dbReference type="ARBA" id="ARBA00023136"/>
    </source>
</evidence>
<dbReference type="PROSITE" id="PS51469">
    <property type="entry name" value="SUN"/>
    <property type="match status" value="1"/>
</dbReference>
<dbReference type="Pfam" id="PF07738">
    <property type="entry name" value="Sad1_UNC"/>
    <property type="match status" value="2"/>
</dbReference>
<feature type="transmembrane region" description="Helical" evidence="6">
    <location>
        <begin position="224"/>
        <end position="245"/>
    </location>
</feature>
<dbReference type="PANTHER" id="PTHR12911">
    <property type="entry name" value="SAD1/UNC-84-LIKE PROTEIN-RELATED"/>
    <property type="match status" value="1"/>
</dbReference>
<gene>
    <name evidence="8" type="ORF">BGZ96_007627</name>
</gene>
<comment type="subcellular location">
    <subcellularLocation>
        <location evidence="1">Membrane</location>
    </subcellularLocation>
</comment>
<proteinExistence type="predicted"/>
<accession>A0ABQ7KH66</accession>
<evidence type="ECO:0000256" key="3">
    <source>
        <dbReference type="ARBA" id="ARBA00022989"/>
    </source>
</evidence>
<evidence type="ECO:0000313" key="8">
    <source>
        <dbReference type="EMBL" id="KAG0298752.1"/>
    </source>
</evidence>
<evidence type="ECO:0000256" key="6">
    <source>
        <dbReference type="SAM" id="Phobius"/>
    </source>
</evidence>
<evidence type="ECO:0000313" key="9">
    <source>
        <dbReference type="Proteomes" id="UP001194696"/>
    </source>
</evidence>
<dbReference type="InterPro" id="IPR045119">
    <property type="entry name" value="SUN1-5"/>
</dbReference>
<keyword evidence="9" id="KW-1185">Reference proteome</keyword>
<keyword evidence="4 6" id="KW-0472">Membrane</keyword>
<evidence type="ECO:0000259" key="7">
    <source>
        <dbReference type="PROSITE" id="PS51469"/>
    </source>
</evidence>
<protein>
    <recommendedName>
        <fullName evidence="7">SUN domain-containing protein</fullName>
    </recommendedName>
</protein>